<feature type="domain" description="DUF1996" evidence="3">
    <location>
        <begin position="42"/>
        <end position="257"/>
    </location>
</feature>
<organism evidence="4 5">
    <name type="scientific">Thalassiosira oceanica</name>
    <name type="common">Marine diatom</name>
    <dbReference type="NCBI Taxonomy" id="159749"/>
    <lineage>
        <taxon>Eukaryota</taxon>
        <taxon>Sar</taxon>
        <taxon>Stramenopiles</taxon>
        <taxon>Ochrophyta</taxon>
        <taxon>Bacillariophyta</taxon>
        <taxon>Coscinodiscophyceae</taxon>
        <taxon>Thalassiosirophycidae</taxon>
        <taxon>Thalassiosirales</taxon>
        <taxon>Thalassiosiraceae</taxon>
        <taxon>Thalassiosira</taxon>
    </lineage>
</organism>
<feature type="compositionally biased region" description="Low complexity" evidence="1">
    <location>
        <begin position="347"/>
        <end position="383"/>
    </location>
</feature>
<evidence type="ECO:0000313" key="4">
    <source>
        <dbReference type="EMBL" id="EJK71493.1"/>
    </source>
</evidence>
<sequence length="902" mass="97853">MNIRVAQEPLLVLATSASLFLASVDATSVKMDYLPSAFARVDPILSSTCPSDHVHTFYGPLSGVDPRRIDQDNDLELHSLLLSTPVSENTGNVEENKSLYWHPTVYKVKDGVYTRAEMAQSSVYYIWETGLTTAFPAGFRMIGGFQDTNPALAECVNPSPCDPGDCETENTFFPSTKCDELEVSMRMPSCWDGVSVSSPPEHTSHVVYPNEEDECPPSHPVAVPRIDVFFRIAPYDGGHHTFSDGSSVFHSDYVSGWDEAFLQDILNNCDNDGFAAMPNFFCEDRLTFRDGPKCTDEETCDFGDPALLEKLRAIQPEVPLDVKGTIIAEETEVVEELPRGTCNGELVGSEPTTTSTTSTSTGTSASTTSSTSTSTEVTTTTTRRPSETGNQMVKMCLFYSSPSGHARVVNGEHILVRDLDSSPYYRWDRSVNPVAEPFPPGFRMIAASDDPGANGCGPSGNCNLFEDPFHAMFTECCNIVGEEENCQAWEESNIVFPTQSCDFFGIALAMPTCWDGRIDSDDHKSHMAYTLGGQVAGPCPAGYNRRLPQIQLFVRINNYQGGTYVLSDLKNTFHVDFFNGWEEGKLGAIMDTCQPQSQGVNEYNPPCDCTPQAAEEDGTYDGGLTENSNIPDQICDADVRRLIVDEPYDRIPLLPVYGGSCQGEPMIERTWATGLSADLFSADCNNPITTTSTSSSTTSTAITTSTSVPETTTTTSTSTTSTTSTTSATTTTTTTSSTSASPTTAKPSPAPTGPSQEDNQRIIACGSGGGRLRCPEKVALADASEDHGVRCCRDCVNVNNGSCDPIWKRKCAGFDEEVFGTSYVGIDESCRKLATFQEALNLCEEMEGGRLCTEEEVVRGCTKGTGCSLNKEMVWTCMYNDGECEEDMECCSGSCNAGFCEE</sequence>
<comment type="caution">
    <text evidence="4">The sequence shown here is derived from an EMBL/GenBank/DDBJ whole genome shotgun (WGS) entry which is preliminary data.</text>
</comment>
<keyword evidence="5" id="KW-1185">Reference proteome</keyword>
<dbReference type="PANTHER" id="PTHR43662:SF12">
    <property type="entry name" value="DUF1996 DOMAIN-CONTAINING PROTEIN-RELATED"/>
    <property type="match status" value="1"/>
</dbReference>
<reference evidence="4 5" key="1">
    <citation type="journal article" date="2012" name="Genome Biol.">
        <title>Genome and low-iron response of an oceanic diatom adapted to chronic iron limitation.</title>
        <authorList>
            <person name="Lommer M."/>
            <person name="Specht M."/>
            <person name="Roy A.S."/>
            <person name="Kraemer L."/>
            <person name="Andreson R."/>
            <person name="Gutowska M.A."/>
            <person name="Wolf J."/>
            <person name="Bergner S.V."/>
            <person name="Schilhabel M.B."/>
            <person name="Klostermeier U.C."/>
            <person name="Beiko R.G."/>
            <person name="Rosenstiel P."/>
            <person name="Hippler M."/>
            <person name="Laroche J."/>
        </authorList>
    </citation>
    <scope>NUCLEOTIDE SEQUENCE [LARGE SCALE GENOMIC DNA]</scope>
    <source>
        <strain evidence="4 5">CCMP1005</strain>
    </source>
</reference>
<dbReference type="OrthoDB" id="74764at2759"/>
<evidence type="ECO:0000259" key="3">
    <source>
        <dbReference type="Pfam" id="PF09362"/>
    </source>
</evidence>
<dbReference type="AlphaFoldDB" id="K0SYI8"/>
<evidence type="ECO:0000256" key="2">
    <source>
        <dbReference type="SAM" id="SignalP"/>
    </source>
</evidence>
<dbReference type="InterPro" id="IPR018535">
    <property type="entry name" value="DUF1996"/>
</dbReference>
<keyword evidence="2" id="KW-0732">Signal</keyword>
<feature type="domain" description="DUF1996" evidence="3">
    <location>
        <begin position="397"/>
        <end position="581"/>
    </location>
</feature>
<proteinExistence type="predicted"/>
<dbReference type="Pfam" id="PF09362">
    <property type="entry name" value="DUF1996"/>
    <property type="match status" value="2"/>
</dbReference>
<dbReference type="PANTHER" id="PTHR43662">
    <property type="match status" value="1"/>
</dbReference>
<accession>K0SYI8</accession>
<dbReference type="Proteomes" id="UP000266841">
    <property type="component" value="Unassembled WGS sequence"/>
</dbReference>
<protein>
    <recommendedName>
        <fullName evidence="3">DUF1996 domain-containing protein</fullName>
    </recommendedName>
</protein>
<dbReference type="eggNOG" id="ENOG502RYCN">
    <property type="taxonomic scope" value="Eukaryota"/>
</dbReference>
<evidence type="ECO:0000256" key="1">
    <source>
        <dbReference type="SAM" id="MobiDB-lite"/>
    </source>
</evidence>
<dbReference type="EMBL" id="AGNL01007164">
    <property type="protein sequence ID" value="EJK71493.1"/>
    <property type="molecule type" value="Genomic_DNA"/>
</dbReference>
<feature type="signal peptide" evidence="2">
    <location>
        <begin position="1"/>
        <end position="26"/>
    </location>
</feature>
<feature type="chain" id="PRO_5003841511" description="DUF1996 domain-containing protein" evidence="2">
    <location>
        <begin position="27"/>
        <end position="902"/>
    </location>
</feature>
<feature type="region of interest" description="Disordered" evidence="1">
    <location>
        <begin position="689"/>
        <end position="762"/>
    </location>
</feature>
<evidence type="ECO:0000313" key="5">
    <source>
        <dbReference type="Proteomes" id="UP000266841"/>
    </source>
</evidence>
<gene>
    <name evidence="4" type="ORF">THAOC_07058</name>
</gene>
<feature type="region of interest" description="Disordered" evidence="1">
    <location>
        <begin position="337"/>
        <end position="386"/>
    </location>
</feature>
<name>K0SYI8_THAOC</name>
<feature type="compositionally biased region" description="Low complexity" evidence="1">
    <location>
        <begin position="689"/>
        <end position="747"/>
    </location>
</feature>